<sequence length="111" mass="12699">MTRPFLEAWSLLLEFGLEGSEILVSLIDVGLGRRRAAFLRDDSRLELHFGRGSRFDLAPRSDLAVRVDHGLMLGPGLRFRLEGFIASGSFRPSHRYPLVQWVKFLFLSLIR</sequence>
<evidence type="ECO:0000313" key="1">
    <source>
        <dbReference type="EMBL" id="KAF2546862.1"/>
    </source>
</evidence>
<dbReference type="AlphaFoldDB" id="A0A8S9GSP0"/>
<comment type="caution">
    <text evidence="1">The sequence shown here is derived from an EMBL/GenBank/DDBJ whole genome shotgun (WGS) entry which is preliminary data.</text>
</comment>
<protein>
    <submittedName>
        <fullName evidence="1">Uncharacterized protein</fullName>
    </submittedName>
</protein>
<name>A0A8S9GSP0_BRACR</name>
<proteinExistence type="predicted"/>
<accession>A0A8S9GSP0</accession>
<dbReference type="EMBL" id="QGKY02001925">
    <property type="protein sequence ID" value="KAF2546862.1"/>
    <property type="molecule type" value="Genomic_DNA"/>
</dbReference>
<gene>
    <name evidence="1" type="ORF">F2Q70_00022184</name>
</gene>
<organism evidence="1">
    <name type="scientific">Brassica cretica</name>
    <name type="common">Mustard</name>
    <dbReference type="NCBI Taxonomy" id="69181"/>
    <lineage>
        <taxon>Eukaryota</taxon>
        <taxon>Viridiplantae</taxon>
        <taxon>Streptophyta</taxon>
        <taxon>Embryophyta</taxon>
        <taxon>Tracheophyta</taxon>
        <taxon>Spermatophyta</taxon>
        <taxon>Magnoliopsida</taxon>
        <taxon>eudicotyledons</taxon>
        <taxon>Gunneridae</taxon>
        <taxon>Pentapetalae</taxon>
        <taxon>rosids</taxon>
        <taxon>malvids</taxon>
        <taxon>Brassicales</taxon>
        <taxon>Brassicaceae</taxon>
        <taxon>Brassiceae</taxon>
        <taxon>Brassica</taxon>
    </lineage>
</organism>
<reference evidence="1" key="1">
    <citation type="submission" date="2019-12" db="EMBL/GenBank/DDBJ databases">
        <title>Genome sequencing and annotation of Brassica cretica.</title>
        <authorList>
            <person name="Studholme D.J."/>
            <person name="Sarris P.F."/>
        </authorList>
    </citation>
    <scope>NUCLEOTIDE SEQUENCE</scope>
    <source>
        <strain evidence="1">PFS-102/07</strain>
        <tissue evidence="1">Leaf</tissue>
    </source>
</reference>